<reference evidence="2" key="1">
    <citation type="submission" date="2014-12" db="EMBL/GenBank/DDBJ databases">
        <title>Genome Sequence of Valsa Canker Pathogens Uncovers a Specific Adaption of Colonization on Woody Bark.</title>
        <authorList>
            <person name="Yin Z."/>
            <person name="Liu H."/>
            <person name="Gao X."/>
            <person name="Li Z."/>
            <person name="Song N."/>
            <person name="Ke X."/>
            <person name="Dai Q."/>
            <person name="Wu Y."/>
            <person name="Sun Y."/>
            <person name="Xu J.-R."/>
            <person name="Kang Z.K."/>
            <person name="Wang L."/>
            <person name="Huang L."/>
        </authorList>
    </citation>
    <scope>NUCLEOTIDE SEQUENCE [LARGE SCALE GENOMIC DNA]</scope>
    <source>
        <strain evidence="2">03-8</strain>
    </source>
</reference>
<sequence>MFHDNHRSPIPTPNGPPRKTRPTAITGYHAAVSLDRSPLLLSQGSLYRDTRDTVTHDTDAGPMALSRLDYQDTTNVDEKGIAFTIRSVFVIDPKKTIRTKRQLSTSLLLLALKGLAEDIA</sequence>
<feature type="region of interest" description="Disordered" evidence="1">
    <location>
        <begin position="1"/>
        <end position="23"/>
    </location>
</feature>
<gene>
    <name evidence="2" type="ORF">VM1G_11755</name>
</gene>
<evidence type="ECO:0000256" key="1">
    <source>
        <dbReference type="SAM" id="MobiDB-lite"/>
    </source>
</evidence>
<evidence type="ECO:0000313" key="3">
    <source>
        <dbReference type="Proteomes" id="UP000078559"/>
    </source>
</evidence>
<name>A0A194W5Q1_CYTMA</name>
<accession>A0A194W5Q1</accession>
<proteinExistence type="predicted"/>
<dbReference type="EMBL" id="CM003104">
    <property type="protein sequence ID" value="KUI71592.1"/>
    <property type="molecule type" value="Genomic_DNA"/>
</dbReference>
<protein>
    <submittedName>
        <fullName evidence="2">Uncharacterized protein</fullName>
    </submittedName>
</protein>
<dbReference type="Proteomes" id="UP000078559">
    <property type="component" value="Chromosome 7"/>
</dbReference>
<keyword evidence="3" id="KW-1185">Reference proteome</keyword>
<evidence type="ECO:0000313" key="2">
    <source>
        <dbReference type="EMBL" id="KUI71592.1"/>
    </source>
</evidence>
<dbReference type="AlphaFoldDB" id="A0A194W5Q1"/>
<organism evidence="2 3">
    <name type="scientific">Cytospora mali</name>
    <name type="common">Apple Valsa canker fungus</name>
    <name type="synonym">Valsa mali</name>
    <dbReference type="NCBI Taxonomy" id="578113"/>
    <lineage>
        <taxon>Eukaryota</taxon>
        <taxon>Fungi</taxon>
        <taxon>Dikarya</taxon>
        <taxon>Ascomycota</taxon>
        <taxon>Pezizomycotina</taxon>
        <taxon>Sordariomycetes</taxon>
        <taxon>Sordariomycetidae</taxon>
        <taxon>Diaporthales</taxon>
        <taxon>Cytosporaceae</taxon>
        <taxon>Cytospora</taxon>
    </lineage>
</organism>